<evidence type="ECO:0000313" key="2">
    <source>
        <dbReference type="EMBL" id="KAK4762935.1"/>
    </source>
</evidence>
<dbReference type="AlphaFoldDB" id="A0AAN7QEU5"/>
<sequence length="75" mass="8608">MRRMKVIMLRVLLAWLLLLAASGRQFPAFVKAQATVHTNSKLQPGQHQIYVHSGNIRSTKEVEEVNSTHRRLEKS</sequence>
<comment type="caution">
    <text evidence="2">The sequence shown here is derived from an EMBL/GenBank/DDBJ whole genome shotgun (WGS) entry which is preliminary data.</text>
</comment>
<feature type="chain" id="PRO_5042861085" evidence="1">
    <location>
        <begin position="24"/>
        <end position="75"/>
    </location>
</feature>
<protein>
    <submittedName>
        <fullName evidence="2">Uncharacterized protein</fullName>
    </submittedName>
</protein>
<proteinExistence type="predicted"/>
<accession>A0AAN7QEU5</accession>
<evidence type="ECO:0000256" key="1">
    <source>
        <dbReference type="SAM" id="SignalP"/>
    </source>
</evidence>
<organism evidence="2 3">
    <name type="scientific">Trapa natans</name>
    <name type="common">Water chestnut</name>
    <dbReference type="NCBI Taxonomy" id="22666"/>
    <lineage>
        <taxon>Eukaryota</taxon>
        <taxon>Viridiplantae</taxon>
        <taxon>Streptophyta</taxon>
        <taxon>Embryophyta</taxon>
        <taxon>Tracheophyta</taxon>
        <taxon>Spermatophyta</taxon>
        <taxon>Magnoliopsida</taxon>
        <taxon>eudicotyledons</taxon>
        <taxon>Gunneridae</taxon>
        <taxon>Pentapetalae</taxon>
        <taxon>rosids</taxon>
        <taxon>malvids</taxon>
        <taxon>Myrtales</taxon>
        <taxon>Lythraceae</taxon>
        <taxon>Trapa</taxon>
    </lineage>
</organism>
<keyword evidence="3" id="KW-1185">Reference proteome</keyword>
<name>A0AAN7QEU5_TRANT</name>
<feature type="signal peptide" evidence="1">
    <location>
        <begin position="1"/>
        <end position="23"/>
    </location>
</feature>
<dbReference type="Proteomes" id="UP001346149">
    <property type="component" value="Unassembled WGS sequence"/>
</dbReference>
<dbReference type="EMBL" id="JAXQNO010000024">
    <property type="protein sequence ID" value="KAK4762935.1"/>
    <property type="molecule type" value="Genomic_DNA"/>
</dbReference>
<gene>
    <name evidence="2" type="ORF">SAY86_008703</name>
</gene>
<keyword evidence="1" id="KW-0732">Signal</keyword>
<evidence type="ECO:0000313" key="3">
    <source>
        <dbReference type="Proteomes" id="UP001346149"/>
    </source>
</evidence>
<reference evidence="2 3" key="1">
    <citation type="journal article" date="2023" name="Hortic Res">
        <title>Pangenome of water caltrop reveals structural variations and asymmetric subgenome divergence after allopolyploidization.</title>
        <authorList>
            <person name="Zhang X."/>
            <person name="Chen Y."/>
            <person name="Wang L."/>
            <person name="Yuan Y."/>
            <person name="Fang M."/>
            <person name="Shi L."/>
            <person name="Lu R."/>
            <person name="Comes H.P."/>
            <person name="Ma Y."/>
            <person name="Chen Y."/>
            <person name="Huang G."/>
            <person name="Zhou Y."/>
            <person name="Zheng Z."/>
            <person name="Qiu Y."/>
        </authorList>
    </citation>
    <scope>NUCLEOTIDE SEQUENCE [LARGE SCALE GENOMIC DNA]</scope>
    <source>
        <strain evidence="2">F231</strain>
    </source>
</reference>